<organism evidence="1 2">
    <name type="scientific">Cyanomargarita calcarea GSE-NOS-MK-12-04C</name>
    <dbReference type="NCBI Taxonomy" id="2839659"/>
    <lineage>
        <taxon>Bacteria</taxon>
        <taxon>Bacillati</taxon>
        <taxon>Cyanobacteriota</taxon>
        <taxon>Cyanophyceae</taxon>
        <taxon>Nostocales</taxon>
        <taxon>Cyanomargaritaceae</taxon>
        <taxon>Cyanomargarita</taxon>
    </lineage>
</organism>
<reference evidence="1" key="2">
    <citation type="journal article" date="2022" name="Microbiol. Resour. Announc.">
        <title>Metagenome Sequencing to Explore Phylogenomics of Terrestrial Cyanobacteria.</title>
        <authorList>
            <person name="Ward R.D."/>
            <person name="Stajich J.E."/>
            <person name="Johansen J.R."/>
            <person name="Huntemann M."/>
            <person name="Clum A."/>
            <person name="Foster B."/>
            <person name="Foster B."/>
            <person name="Roux S."/>
            <person name="Palaniappan K."/>
            <person name="Varghese N."/>
            <person name="Mukherjee S."/>
            <person name="Reddy T.B.K."/>
            <person name="Daum C."/>
            <person name="Copeland A."/>
            <person name="Chen I.A."/>
            <person name="Ivanova N.N."/>
            <person name="Kyrpides N.C."/>
            <person name="Shapiro N."/>
            <person name="Eloe-Fadrosh E.A."/>
            <person name="Pietrasiak N."/>
        </authorList>
    </citation>
    <scope>NUCLEOTIDE SEQUENCE</scope>
    <source>
        <strain evidence="1">GSE-NOS-MK-12-04C</strain>
    </source>
</reference>
<gene>
    <name evidence="1" type="ORF">KME60_05800</name>
</gene>
<evidence type="ECO:0000313" key="1">
    <source>
        <dbReference type="EMBL" id="MBW4666955.1"/>
    </source>
</evidence>
<evidence type="ECO:0000313" key="2">
    <source>
        <dbReference type="Proteomes" id="UP000729701"/>
    </source>
</evidence>
<reference evidence="1" key="1">
    <citation type="submission" date="2021-05" db="EMBL/GenBank/DDBJ databases">
        <authorList>
            <person name="Pietrasiak N."/>
            <person name="Ward R."/>
            <person name="Stajich J.E."/>
            <person name="Kurbessoian T."/>
        </authorList>
    </citation>
    <scope>NUCLEOTIDE SEQUENCE</scope>
    <source>
        <strain evidence="1">GSE-NOS-MK-12-04C</strain>
    </source>
</reference>
<protein>
    <submittedName>
        <fullName evidence="1">Uncharacterized protein</fullName>
    </submittedName>
</protein>
<accession>A0A951QLY2</accession>
<proteinExistence type="predicted"/>
<dbReference type="AlphaFoldDB" id="A0A951QLY2"/>
<sequence length="100" mass="11033">MKTVPQVTAQQAQAAVNQFISDYMSDRFTADQAQLDLTGEVWQVPVILAYPMIGSLGQVGFVLVSTSSETILSHTPFDEIKQAGLRLYEANRDAIQTHFS</sequence>
<dbReference type="EMBL" id="JAHHGZ010000005">
    <property type="protein sequence ID" value="MBW4666955.1"/>
    <property type="molecule type" value="Genomic_DNA"/>
</dbReference>
<name>A0A951QLY2_9CYAN</name>
<comment type="caution">
    <text evidence="1">The sequence shown here is derived from an EMBL/GenBank/DDBJ whole genome shotgun (WGS) entry which is preliminary data.</text>
</comment>
<dbReference type="Proteomes" id="UP000729701">
    <property type="component" value="Unassembled WGS sequence"/>
</dbReference>